<name>A0A8S0WW72_9FIRM</name>
<dbReference type="GO" id="GO:0000156">
    <property type="term" value="F:phosphorelay response regulator activity"/>
    <property type="evidence" value="ECO:0007669"/>
    <property type="project" value="TreeGrafter"/>
</dbReference>
<evidence type="ECO:0000256" key="9">
    <source>
        <dbReference type="PROSITE-ProRule" id="PRU01091"/>
    </source>
</evidence>
<proteinExistence type="predicted"/>
<dbReference type="SUPFAM" id="SSF52172">
    <property type="entry name" value="CheY-like"/>
    <property type="match status" value="1"/>
</dbReference>
<dbReference type="InterPro" id="IPR039420">
    <property type="entry name" value="WalR-like"/>
</dbReference>
<dbReference type="GO" id="GO:0005829">
    <property type="term" value="C:cytosol"/>
    <property type="evidence" value="ECO:0007669"/>
    <property type="project" value="TreeGrafter"/>
</dbReference>
<evidence type="ECO:0000256" key="4">
    <source>
        <dbReference type="ARBA" id="ARBA00023015"/>
    </source>
</evidence>
<evidence type="ECO:0000313" key="12">
    <source>
        <dbReference type="EMBL" id="CAA7600081.1"/>
    </source>
</evidence>
<dbReference type="EMBL" id="CDGJ01000061">
    <property type="protein sequence ID" value="CEJ07675.1"/>
    <property type="molecule type" value="Genomic_DNA"/>
</dbReference>
<dbReference type="PANTHER" id="PTHR48111:SF1">
    <property type="entry name" value="TWO-COMPONENT RESPONSE REGULATOR ORR33"/>
    <property type="match status" value="1"/>
</dbReference>
<dbReference type="KEGG" id="aacx:DEACI_0731"/>
<keyword evidence="2 8" id="KW-0597">Phosphoprotein</keyword>
<dbReference type="GO" id="GO:0000976">
    <property type="term" value="F:transcription cis-regulatory region binding"/>
    <property type="evidence" value="ECO:0007669"/>
    <property type="project" value="TreeGrafter"/>
</dbReference>
<sequence length="232" mass="26582">MKKRTVLLVDDDPLICKLLRAALEKNGYAAILCASGEEALASLREYAADAVILDVVLPNMDGLDVLKWIRNQPAYRQLPVIMLTCKDSEIETVLGLEMGADDYLSKPVRYHELLARLKTVFRRIDALGQNTAKILTVPGIELNLEQRTAWINQMPATLTYREFELLALLVCNPGKVFTRDYLLDRLWQDEQFLETRTVDVHIRRLRRKFEEHGLNPEIIETVRSVGYRLSAD</sequence>
<reference evidence="13" key="1">
    <citation type="submission" date="2014-11" db="EMBL/GenBank/DDBJ databases">
        <authorList>
            <person name="Hornung B.V."/>
        </authorList>
    </citation>
    <scope>NUCLEOTIDE SEQUENCE</scope>
    <source>
        <strain evidence="13">INE</strain>
    </source>
</reference>
<keyword evidence="3" id="KW-0902">Two-component regulatory system</keyword>
<evidence type="ECO:0000313" key="14">
    <source>
        <dbReference type="Proteomes" id="UP001071230"/>
    </source>
</evidence>
<keyword evidence="4" id="KW-0805">Transcription regulation</keyword>
<evidence type="ECO:0000256" key="2">
    <source>
        <dbReference type="ARBA" id="ARBA00022553"/>
    </source>
</evidence>
<keyword evidence="6" id="KW-0804">Transcription</keyword>
<dbReference type="AlphaFoldDB" id="A0A8S0WW72"/>
<dbReference type="PANTHER" id="PTHR48111">
    <property type="entry name" value="REGULATOR OF RPOS"/>
    <property type="match status" value="1"/>
</dbReference>
<dbReference type="CDD" id="cd00383">
    <property type="entry name" value="trans_reg_C"/>
    <property type="match status" value="1"/>
</dbReference>
<reference evidence="12" key="2">
    <citation type="submission" date="2020-01" db="EMBL/GenBank/DDBJ databases">
        <authorList>
            <person name="Hornung B."/>
        </authorList>
    </citation>
    <scope>NUCLEOTIDE SEQUENCE</scope>
    <source>
        <strain evidence="12">PacBioINE</strain>
    </source>
</reference>
<dbReference type="InterPro" id="IPR036388">
    <property type="entry name" value="WH-like_DNA-bd_sf"/>
</dbReference>
<dbReference type="GO" id="GO:0006355">
    <property type="term" value="P:regulation of DNA-templated transcription"/>
    <property type="evidence" value="ECO:0007669"/>
    <property type="project" value="InterPro"/>
</dbReference>
<keyword evidence="5 9" id="KW-0238">DNA-binding</keyword>
<dbReference type="SMART" id="SM00862">
    <property type="entry name" value="Trans_reg_C"/>
    <property type="match status" value="1"/>
</dbReference>
<dbReference type="PROSITE" id="PS50110">
    <property type="entry name" value="RESPONSE_REGULATORY"/>
    <property type="match status" value="1"/>
</dbReference>
<dbReference type="Proteomes" id="UP001071230">
    <property type="component" value="Unassembled WGS sequence"/>
</dbReference>
<dbReference type="Pfam" id="PF00072">
    <property type="entry name" value="Response_reg"/>
    <property type="match status" value="1"/>
</dbReference>
<organism evidence="12">
    <name type="scientific">Acididesulfobacillus acetoxydans</name>
    <dbReference type="NCBI Taxonomy" id="1561005"/>
    <lineage>
        <taxon>Bacteria</taxon>
        <taxon>Bacillati</taxon>
        <taxon>Bacillota</taxon>
        <taxon>Clostridia</taxon>
        <taxon>Eubacteriales</taxon>
        <taxon>Peptococcaceae</taxon>
        <taxon>Acididesulfobacillus</taxon>
    </lineage>
</organism>
<dbReference type="GO" id="GO:0032993">
    <property type="term" value="C:protein-DNA complex"/>
    <property type="evidence" value="ECO:0007669"/>
    <property type="project" value="TreeGrafter"/>
</dbReference>
<dbReference type="Proteomes" id="UP000836597">
    <property type="component" value="Chromosome"/>
</dbReference>
<evidence type="ECO:0000259" key="11">
    <source>
        <dbReference type="PROSITE" id="PS51755"/>
    </source>
</evidence>
<feature type="domain" description="OmpR/PhoB-type" evidence="11">
    <location>
        <begin position="132"/>
        <end position="231"/>
    </location>
</feature>
<evidence type="ECO:0000259" key="10">
    <source>
        <dbReference type="PROSITE" id="PS50110"/>
    </source>
</evidence>
<dbReference type="SMART" id="SM00448">
    <property type="entry name" value="REC"/>
    <property type="match status" value="1"/>
</dbReference>
<feature type="modified residue" description="4-aspartylphosphate" evidence="8">
    <location>
        <position position="54"/>
    </location>
</feature>
<dbReference type="CDD" id="cd17574">
    <property type="entry name" value="REC_OmpR"/>
    <property type="match status" value="1"/>
</dbReference>
<evidence type="ECO:0000256" key="1">
    <source>
        <dbReference type="ARBA" id="ARBA00018672"/>
    </source>
</evidence>
<accession>A0A8S0WW72</accession>
<dbReference type="Gene3D" id="3.40.50.2300">
    <property type="match status" value="1"/>
</dbReference>
<feature type="DNA-binding region" description="OmpR/PhoB-type" evidence="9">
    <location>
        <begin position="132"/>
        <end position="231"/>
    </location>
</feature>
<comment type="function">
    <text evidence="7">May play the central regulatory role in sporulation. It may be an element of the effector pathway responsible for the activation of sporulation genes in response to nutritional stress. Spo0A may act in concert with spo0H (a sigma factor) to control the expression of some genes that are critical to the sporulation process.</text>
</comment>
<evidence type="ECO:0000256" key="3">
    <source>
        <dbReference type="ARBA" id="ARBA00023012"/>
    </source>
</evidence>
<feature type="domain" description="Response regulatory" evidence="10">
    <location>
        <begin position="5"/>
        <end position="121"/>
    </location>
</feature>
<evidence type="ECO:0000256" key="8">
    <source>
        <dbReference type="PROSITE-ProRule" id="PRU00169"/>
    </source>
</evidence>
<dbReference type="InterPro" id="IPR001867">
    <property type="entry name" value="OmpR/PhoB-type_DNA-bd"/>
</dbReference>
<gene>
    <name evidence="12" type="ORF">DEACI_0731</name>
    <name evidence="13" type="ORF">DEACI_2141</name>
</gene>
<dbReference type="EMBL" id="LR746496">
    <property type="protein sequence ID" value="CAA7600081.1"/>
    <property type="molecule type" value="Genomic_DNA"/>
</dbReference>
<dbReference type="InterPro" id="IPR011006">
    <property type="entry name" value="CheY-like_superfamily"/>
</dbReference>
<dbReference type="Pfam" id="PF00486">
    <property type="entry name" value="Trans_reg_C"/>
    <property type="match status" value="1"/>
</dbReference>
<evidence type="ECO:0000256" key="6">
    <source>
        <dbReference type="ARBA" id="ARBA00023163"/>
    </source>
</evidence>
<evidence type="ECO:0000256" key="5">
    <source>
        <dbReference type="ARBA" id="ARBA00023125"/>
    </source>
</evidence>
<protein>
    <recommendedName>
        <fullName evidence="1">Stage 0 sporulation protein A homolog</fullName>
    </recommendedName>
</protein>
<keyword evidence="14" id="KW-1185">Reference proteome</keyword>
<dbReference type="Gene3D" id="1.10.10.10">
    <property type="entry name" value="Winged helix-like DNA-binding domain superfamily/Winged helix DNA-binding domain"/>
    <property type="match status" value="1"/>
</dbReference>
<dbReference type="InterPro" id="IPR001789">
    <property type="entry name" value="Sig_transdc_resp-reg_receiver"/>
</dbReference>
<dbReference type="RefSeq" id="WP_240983805.1">
    <property type="nucleotide sequence ID" value="NZ_CDGJ01000061.1"/>
</dbReference>
<evidence type="ECO:0000313" key="13">
    <source>
        <dbReference type="EMBL" id="CEJ07675.1"/>
    </source>
</evidence>
<evidence type="ECO:0000256" key="7">
    <source>
        <dbReference type="ARBA" id="ARBA00024867"/>
    </source>
</evidence>
<dbReference type="PROSITE" id="PS51755">
    <property type="entry name" value="OMPR_PHOB"/>
    <property type="match status" value="1"/>
</dbReference>